<name>A0A2Z4ILE4_9BACT</name>
<dbReference type="RefSeq" id="WP_112785079.1">
    <property type="nucleotide sequence ID" value="NZ_CP030041.1"/>
</dbReference>
<feature type="domain" description="UspA" evidence="2">
    <location>
        <begin position="2"/>
        <end position="135"/>
    </location>
</feature>
<dbReference type="InterPro" id="IPR006015">
    <property type="entry name" value="Universal_stress_UspA"/>
</dbReference>
<dbReference type="InterPro" id="IPR006016">
    <property type="entry name" value="UspA"/>
</dbReference>
<accession>A0A2Z4ILE4</accession>
<evidence type="ECO:0000313" key="3">
    <source>
        <dbReference type="EMBL" id="AWW31704.1"/>
    </source>
</evidence>
<proteinExistence type="inferred from homology"/>
<gene>
    <name evidence="3" type="ORF">DN752_17075</name>
</gene>
<evidence type="ECO:0000313" key="4">
    <source>
        <dbReference type="Proteomes" id="UP000248688"/>
    </source>
</evidence>
<dbReference type="OrthoDB" id="9788959at2"/>
<dbReference type="PANTHER" id="PTHR46268:SF6">
    <property type="entry name" value="UNIVERSAL STRESS PROTEIN UP12"/>
    <property type="match status" value="1"/>
</dbReference>
<reference evidence="3 4" key="1">
    <citation type="submission" date="2018-06" db="EMBL/GenBank/DDBJ databases">
        <title>Echinicola strongylocentroti sp. nov., isolated from a sea urchin Strongylocentrotus intermedius.</title>
        <authorList>
            <person name="Bae S.S."/>
        </authorList>
    </citation>
    <scope>NUCLEOTIDE SEQUENCE [LARGE SCALE GENOMIC DNA]</scope>
    <source>
        <strain evidence="3 4">MEBiC08714</strain>
    </source>
</reference>
<organism evidence="3 4">
    <name type="scientific">Echinicola strongylocentroti</name>
    <dbReference type="NCBI Taxonomy" id="1795355"/>
    <lineage>
        <taxon>Bacteria</taxon>
        <taxon>Pseudomonadati</taxon>
        <taxon>Bacteroidota</taxon>
        <taxon>Cytophagia</taxon>
        <taxon>Cytophagales</taxon>
        <taxon>Cyclobacteriaceae</taxon>
        <taxon>Echinicola</taxon>
    </lineage>
</organism>
<dbReference type="SUPFAM" id="SSF52402">
    <property type="entry name" value="Adenine nucleotide alpha hydrolases-like"/>
    <property type="match status" value="2"/>
</dbReference>
<sequence>MKLLVGTDLSKNAQNALDFALYLAKAHNSSITLLFAYSPVYDFAAQTAEYITTIEQQATKVLKSLKKTCKKEGIETNYLIEQKTPSSAICAESEKGAYDLIVLGSQGKSDFPTNIFGSTTSEVIRLSRVPVLTVPANATFMAVDNISLAMELNREDIVFLGQLIALTRHYKLPYQIIHIKKDNDPLPEIPFSELSMYLKDRFPELSITFDTLNADHVSEGLQQYAENHPRTLLTMFSRHQGFFDYLFRTSHCAAMALHTSIPLLVLKSKKP</sequence>
<keyword evidence="4" id="KW-1185">Reference proteome</keyword>
<dbReference type="PANTHER" id="PTHR46268">
    <property type="entry name" value="STRESS RESPONSE PROTEIN NHAX"/>
    <property type="match status" value="1"/>
</dbReference>
<protein>
    <submittedName>
        <fullName evidence="3">Universal stress protein</fullName>
    </submittedName>
</protein>
<dbReference type="KEGG" id="est:DN752_17075"/>
<dbReference type="Gene3D" id="3.40.50.12370">
    <property type="match status" value="1"/>
</dbReference>
<dbReference type="CDD" id="cd00293">
    <property type="entry name" value="USP-like"/>
    <property type="match status" value="1"/>
</dbReference>
<dbReference type="Pfam" id="PF00582">
    <property type="entry name" value="Usp"/>
    <property type="match status" value="1"/>
</dbReference>
<comment type="similarity">
    <text evidence="1">Belongs to the universal stress protein A family.</text>
</comment>
<evidence type="ECO:0000256" key="1">
    <source>
        <dbReference type="ARBA" id="ARBA00008791"/>
    </source>
</evidence>
<dbReference type="AlphaFoldDB" id="A0A2Z4ILE4"/>
<evidence type="ECO:0000259" key="2">
    <source>
        <dbReference type="Pfam" id="PF00582"/>
    </source>
</evidence>
<dbReference type="EMBL" id="CP030041">
    <property type="protein sequence ID" value="AWW31704.1"/>
    <property type="molecule type" value="Genomic_DNA"/>
</dbReference>
<dbReference type="PRINTS" id="PR01438">
    <property type="entry name" value="UNVRSLSTRESS"/>
</dbReference>
<dbReference type="Proteomes" id="UP000248688">
    <property type="component" value="Chromosome"/>
</dbReference>